<dbReference type="Proteomes" id="UP001370348">
    <property type="component" value="Chromosome"/>
</dbReference>
<keyword evidence="4" id="KW-1185">Reference proteome</keyword>
<feature type="compositionally biased region" description="Low complexity" evidence="1">
    <location>
        <begin position="24"/>
        <end position="36"/>
    </location>
</feature>
<dbReference type="EMBL" id="CP089984">
    <property type="protein sequence ID" value="WXB16114.1"/>
    <property type="molecule type" value="Genomic_DNA"/>
</dbReference>
<evidence type="ECO:0000313" key="3">
    <source>
        <dbReference type="EMBL" id="WXB16114.1"/>
    </source>
</evidence>
<feature type="chain" id="PRO_5045781613" description="Lipoprotein" evidence="2">
    <location>
        <begin position="19"/>
        <end position="97"/>
    </location>
</feature>
<evidence type="ECO:0000256" key="1">
    <source>
        <dbReference type="SAM" id="MobiDB-lite"/>
    </source>
</evidence>
<feature type="region of interest" description="Disordered" evidence="1">
    <location>
        <begin position="22"/>
        <end position="55"/>
    </location>
</feature>
<name>A0ABZ2LYU3_9BACT</name>
<gene>
    <name evidence="3" type="ORF">LZC94_02305</name>
</gene>
<evidence type="ECO:0000313" key="4">
    <source>
        <dbReference type="Proteomes" id="UP001370348"/>
    </source>
</evidence>
<sequence length="97" mass="9970">MKATVAGVLRLAGCIAIAACSKQPAATPAPTEATPAGSESARPPAPMPGSDRDPHGCIGSAGYQWCAKENKCVRSWELAKEKGFPLDKGSVDAYCGH</sequence>
<protein>
    <recommendedName>
        <fullName evidence="5">Lipoprotein</fullName>
    </recommendedName>
</protein>
<dbReference type="RefSeq" id="WP_394825742.1">
    <property type="nucleotide sequence ID" value="NZ_CP089984.1"/>
</dbReference>
<accession>A0ABZ2LYU3</accession>
<keyword evidence="2" id="KW-0732">Signal</keyword>
<proteinExistence type="predicted"/>
<reference evidence="3 4" key="1">
    <citation type="submission" date="2021-12" db="EMBL/GenBank/DDBJ databases">
        <title>Discovery of the Pendulisporaceae a myxobacterial family with distinct sporulation behavior and unique specialized metabolism.</title>
        <authorList>
            <person name="Garcia R."/>
            <person name="Popoff A."/>
            <person name="Bader C.D."/>
            <person name="Loehr J."/>
            <person name="Walesch S."/>
            <person name="Walt C."/>
            <person name="Boldt J."/>
            <person name="Bunk B."/>
            <person name="Haeckl F.J.F.P.J."/>
            <person name="Gunesch A.P."/>
            <person name="Birkelbach J."/>
            <person name="Nuebel U."/>
            <person name="Pietschmann T."/>
            <person name="Bach T."/>
            <person name="Mueller R."/>
        </authorList>
    </citation>
    <scope>NUCLEOTIDE SEQUENCE [LARGE SCALE GENOMIC DNA]</scope>
    <source>
        <strain evidence="3 4">MSr11954</strain>
    </source>
</reference>
<evidence type="ECO:0008006" key="5">
    <source>
        <dbReference type="Google" id="ProtNLM"/>
    </source>
</evidence>
<feature type="signal peptide" evidence="2">
    <location>
        <begin position="1"/>
        <end position="18"/>
    </location>
</feature>
<organism evidence="3 4">
    <name type="scientific">Pendulispora albinea</name>
    <dbReference type="NCBI Taxonomy" id="2741071"/>
    <lineage>
        <taxon>Bacteria</taxon>
        <taxon>Pseudomonadati</taxon>
        <taxon>Myxococcota</taxon>
        <taxon>Myxococcia</taxon>
        <taxon>Myxococcales</taxon>
        <taxon>Sorangiineae</taxon>
        <taxon>Pendulisporaceae</taxon>
        <taxon>Pendulispora</taxon>
    </lineage>
</organism>
<evidence type="ECO:0000256" key="2">
    <source>
        <dbReference type="SAM" id="SignalP"/>
    </source>
</evidence>